<protein>
    <submittedName>
        <fullName evidence="3">Metal binding domain of Ada</fullName>
    </submittedName>
</protein>
<organism evidence="3 4">
    <name type="scientific">Pediococcus ethanolidurans</name>
    <dbReference type="NCBI Taxonomy" id="319653"/>
    <lineage>
        <taxon>Bacteria</taxon>
        <taxon>Bacillati</taxon>
        <taxon>Bacillota</taxon>
        <taxon>Bacilli</taxon>
        <taxon>Lactobacillales</taxon>
        <taxon>Lactobacillaceae</taxon>
        <taxon>Pediococcus</taxon>
    </lineage>
</organism>
<feature type="region of interest" description="Disordered" evidence="1">
    <location>
        <begin position="116"/>
        <end position="191"/>
    </location>
</feature>
<reference evidence="3 4" key="1">
    <citation type="submission" date="2016-10" db="EMBL/GenBank/DDBJ databases">
        <authorList>
            <person name="Varghese N."/>
            <person name="Submissions S."/>
        </authorList>
    </citation>
    <scope>NUCLEOTIDE SEQUENCE [LARGE SCALE GENOMIC DNA]</scope>
    <source>
        <strain evidence="3 4">CGMCC 1.3889</strain>
    </source>
</reference>
<accession>A0A1H9PIA5</accession>
<proteinExistence type="predicted"/>
<feature type="transmembrane region" description="Helical" evidence="2">
    <location>
        <begin position="40"/>
        <end position="59"/>
    </location>
</feature>
<dbReference type="SUPFAM" id="SSF57884">
    <property type="entry name" value="Ada DNA repair protein, N-terminal domain (N-Ada 10)"/>
    <property type="match status" value="1"/>
</dbReference>
<sequence>MNTFFALLILGSVLGFIILEIISLYNKITHKFLFHVPTNTYKNYVLGTLLLFCVAFFGFQSTDPKPANTAPPVKKIYKTKTVGKAELNSAKLRAYELAKISSKVSSQSESVEELSSKVTAAKKTSSKAASLRQDSESRSESLQSSESVRREKAASESESAARTSSSTSAKQTSTKNDLDTTTKQKIIGNKNSKIYHVPGQAGYHMNSQNAVYFQTEAEAQAAGYRKAKR</sequence>
<keyword evidence="2" id="KW-1133">Transmembrane helix</keyword>
<dbReference type="Proteomes" id="UP000182818">
    <property type="component" value="Unassembled WGS sequence"/>
</dbReference>
<feature type="compositionally biased region" description="Low complexity" evidence="1">
    <location>
        <begin position="116"/>
        <end position="132"/>
    </location>
</feature>
<feature type="transmembrane region" description="Helical" evidence="2">
    <location>
        <begin position="6"/>
        <end position="28"/>
    </location>
</feature>
<dbReference type="InterPro" id="IPR035451">
    <property type="entry name" value="Ada-like_dom_sf"/>
</dbReference>
<evidence type="ECO:0000256" key="1">
    <source>
        <dbReference type="SAM" id="MobiDB-lite"/>
    </source>
</evidence>
<keyword evidence="2" id="KW-0472">Membrane</keyword>
<keyword evidence="2" id="KW-0812">Transmembrane</keyword>
<evidence type="ECO:0000256" key="2">
    <source>
        <dbReference type="SAM" id="Phobius"/>
    </source>
</evidence>
<gene>
    <name evidence="3" type="ORF">SAMN04487973_10789</name>
</gene>
<evidence type="ECO:0000313" key="3">
    <source>
        <dbReference type="EMBL" id="SER47908.1"/>
    </source>
</evidence>
<comment type="caution">
    <text evidence="3">The sequence shown here is derived from an EMBL/GenBank/DDBJ whole genome shotgun (WGS) entry which is preliminary data.</text>
</comment>
<keyword evidence="4" id="KW-1185">Reference proteome</keyword>
<dbReference type="Gene3D" id="3.40.10.10">
    <property type="entry name" value="DNA Methylphosphotriester Repair Domain"/>
    <property type="match status" value="1"/>
</dbReference>
<name>A0A1H9PIA5_9LACO</name>
<evidence type="ECO:0000313" key="4">
    <source>
        <dbReference type="Proteomes" id="UP000182818"/>
    </source>
</evidence>
<dbReference type="EMBL" id="FOGK01000007">
    <property type="protein sequence ID" value="SER47908.1"/>
    <property type="molecule type" value="Genomic_DNA"/>
</dbReference>
<feature type="compositionally biased region" description="Low complexity" evidence="1">
    <location>
        <begin position="156"/>
        <end position="175"/>
    </location>
</feature>